<gene>
    <name evidence="2" type="ORF">C4K46_02735</name>
</gene>
<dbReference type="Proteomes" id="UP001519296">
    <property type="component" value="Unassembled WGS sequence"/>
</dbReference>
<dbReference type="InterPro" id="IPR007612">
    <property type="entry name" value="LOR"/>
</dbReference>
<protein>
    <submittedName>
        <fullName evidence="2">UDP-N-acetylenolpyruvoylglucosamine reductase</fullName>
    </submittedName>
</protein>
<accession>A0ABS5B2E8</accession>
<dbReference type="InterPro" id="IPR025659">
    <property type="entry name" value="Tubby-like_C"/>
</dbReference>
<comment type="similarity">
    <text evidence="1">Belongs to the LOR family.</text>
</comment>
<sequence length="165" mass="19111">MKSYHVKQKVRLGGERFEIFDAANRLAYQAAGSFLKIPKTFKISRSDGSEVASIKKQLLTFLPGFEVVLAKGSRFRIKKKWTFFRDRYELTDFDLTVQGNFWDLKFKLVDNQSQLVAEIDKELFHLSSHYNITIFDEAYEELVISLVVAIDYVEAMEDAANSKNH</sequence>
<evidence type="ECO:0000256" key="1">
    <source>
        <dbReference type="ARBA" id="ARBA00005437"/>
    </source>
</evidence>
<organism evidence="2 3">
    <name type="scientific">Streptococcus oricebi</name>
    <dbReference type="NCBI Taxonomy" id="1547447"/>
    <lineage>
        <taxon>Bacteria</taxon>
        <taxon>Bacillati</taxon>
        <taxon>Bacillota</taxon>
        <taxon>Bacilli</taxon>
        <taxon>Lactobacillales</taxon>
        <taxon>Streptococcaceae</taxon>
        <taxon>Streptococcus</taxon>
    </lineage>
</organism>
<dbReference type="SUPFAM" id="SSF54518">
    <property type="entry name" value="Tubby C-terminal domain-like"/>
    <property type="match status" value="1"/>
</dbReference>
<dbReference type="Pfam" id="PF04525">
    <property type="entry name" value="LOR"/>
    <property type="match status" value="1"/>
</dbReference>
<keyword evidence="3" id="KW-1185">Reference proteome</keyword>
<dbReference type="RefSeq" id="WP_209627153.1">
    <property type="nucleotide sequence ID" value="NZ_PRDG01000002.1"/>
</dbReference>
<comment type="caution">
    <text evidence="2">The sequence shown here is derived from an EMBL/GenBank/DDBJ whole genome shotgun (WGS) entry which is preliminary data.</text>
</comment>
<dbReference type="Gene3D" id="2.40.160.200">
    <property type="entry name" value="LURP1-related"/>
    <property type="match status" value="1"/>
</dbReference>
<dbReference type="EMBL" id="PRDG01000002">
    <property type="protein sequence ID" value="MBP2622851.1"/>
    <property type="molecule type" value="Genomic_DNA"/>
</dbReference>
<proteinExistence type="inferred from homology"/>
<reference evidence="2 3" key="1">
    <citation type="submission" date="2018-02" db="EMBL/GenBank/DDBJ databases">
        <title>Draft genome sequence of Streptococcus oricebi CCUG 70868T type strain.</title>
        <authorList>
            <person name="Mendez V."/>
            <person name="Salva-Serra F."/>
            <person name="Jaen-Luchoro D."/>
            <person name="Gonzales-Siles L."/>
            <person name="Karlsson R."/>
            <person name="Engstrom-Jakobsson H."/>
            <person name="Busquets A."/>
            <person name="Gomila M."/>
            <person name="Pineiro-Iglesias B."/>
            <person name="Bennasar-Figueras A."/>
            <person name="Seeger M."/>
            <person name="Moore E."/>
        </authorList>
    </citation>
    <scope>NUCLEOTIDE SEQUENCE [LARGE SCALE GENOMIC DNA]</scope>
    <source>
        <strain evidence="2 3">CCUG 70868</strain>
    </source>
</reference>
<evidence type="ECO:0000313" key="3">
    <source>
        <dbReference type="Proteomes" id="UP001519296"/>
    </source>
</evidence>
<evidence type="ECO:0000313" key="2">
    <source>
        <dbReference type="EMBL" id="MBP2622851.1"/>
    </source>
</evidence>
<dbReference type="InterPro" id="IPR038595">
    <property type="entry name" value="LOR_sf"/>
</dbReference>
<name>A0ABS5B2E8_9STRE</name>